<proteinExistence type="predicted"/>
<dbReference type="RefSeq" id="WP_135266222.1">
    <property type="nucleotide sequence ID" value="NZ_CP038436.1"/>
</dbReference>
<dbReference type="EMBL" id="CP038436">
    <property type="protein sequence ID" value="QBX54249.1"/>
    <property type="molecule type" value="Genomic_DNA"/>
</dbReference>
<dbReference type="InterPro" id="IPR036249">
    <property type="entry name" value="Thioredoxin-like_sf"/>
</dbReference>
<feature type="domain" description="DSBA-like thioredoxin" evidence="1">
    <location>
        <begin position="3"/>
        <end position="207"/>
    </location>
</feature>
<gene>
    <name evidence="2" type="ORF">EXE58_01360</name>
</gene>
<organism evidence="2 3">
    <name type="scientific">Nocardioides seonyuensis</name>
    <dbReference type="NCBI Taxonomy" id="2518371"/>
    <lineage>
        <taxon>Bacteria</taxon>
        <taxon>Bacillati</taxon>
        <taxon>Actinomycetota</taxon>
        <taxon>Actinomycetes</taxon>
        <taxon>Propionibacteriales</taxon>
        <taxon>Nocardioidaceae</taxon>
        <taxon>Nocardioides</taxon>
    </lineage>
</organism>
<reference evidence="2 3" key="1">
    <citation type="submission" date="2019-03" db="EMBL/GenBank/DDBJ databases">
        <title>Three New Species of Nocardioides, Nocardioides euryhalodurans sp. nov., Nocardioides seonyuensis sp. nov. and Nocardioides eburneoflavus sp. nov. Iolated from Soil.</title>
        <authorList>
            <person name="Roh S.G."/>
            <person name="Lee C."/>
            <person name="Kim M.-K."/>
            <person name="Kim S.B."/>
        </authorList>
    </citation>
    <scope>NUCLEOTIDE SEQUENCE [LARGE SCALE GENOMIC DNA]</scope>
    <source>
        <strain evidence="2 3">MMS17-SY207-3</strain>
    </source>
</reference>
<dbReference type="AlphaFoldDB" id="A0A4P7IB65"/>
<keyword evidence="3" id="KW-1185">Reference proteome</keyword>
<dbReference type="InterPro" id="IPR001853">
    <property type="entry name" value="DSBA-like_thioredoxin_dom"/>
</dbReference>
<protein>
    <submittedName>
        <fullName evidence="2">DsbA family oxidoreductase</fullName>
    </submittedName>
</protein>
<dbReference type="KEGG" id="nsn:EXE58_01360"/>
<dbReference type="OrthoDB" id="9799122at2"/>
<sequence>MLIEIWSDVVCPWCYIGKRRLERALESFEHREAVEVVWRSYQLDPAAPTEPTEPTSAMLARKYGQSAEGARQMQDRVEAVAAEEGLVYRLSETLHLNTVDAHRLIHLGHEQGGAELQGKVKEALLDAYFVRARNLADHAVLRKVGVEAGLDPARVDEVLAGSEFNDDVWADAERARQYGATGVPFFVVDQKYGVSGAQPVEVFTQVLDRAWSESHPHVEMVAGSGDHDAACGPDGCAV</sequence>
<dbReference type="Gene3D" id="3.40.30.10">
    <property type="entry name" value="Glutaredoxin"/>
    <property type="match status" value="1"/>
</dbReference>
<dbReference type="Pfam" id="PF01323">
    <property type="entry name" value="DSBA"/>
    <property type="match status" value="1"/>
</dbReference>
<dbReference type="PANTHER" id="PTHR13887">
    <property type="entry name" value="GLUTATHIONE S-TRANSFERASE KAPPA"/>
    <property type="match status" value="1"/>
</dbReference>
<dbReference type="Proteomes" id="UP000294853">
    <property type="component" value="Chromosome"/>
</dbReference>
<dbReference type="CDD" id="cd03024">
    <property type="entry name" value="DsbA_FrnE"/>
    <property type="match status" value="1"/>
</dbReference>
<name>A0A4P7IB65_9ACTN</name>
<evidence type="ECO:0000259" key="1">
    <source>
        <dbReference type="Pfam" id="PF01323"/>
    </source>
</evidence>
<accession>A0A4P7IB65</accession>
<evidence type="ECO:0000313" key="3">
    <source>
        <dbReference type="Proteomes" id="UP000294853"/>
    </source>
</evidence>
<dbReference type="GO" id="GO:0016491">
    <property type="term" value="F:oxidoreductase activity"/>
    <property type="evidence" value="ECO:0007669"/>
    <property type="project" value="InterPro"/>
</dbReference>
<evidence type="ECO:0000313" key="2">
    <source>
        <dbReference type="EMBL" id="QBX54249.1"/>
    </source>
</evidence>
<dbReference type="PANTHER" id="PTHR13887:SF41">
    <property type="entry name" value="THIOREDOXIN SUPERFAMILY PROTEIN"/>
    <property type="match status" value="1"/>
</dbReference>
<dbReference type="SUPFAM" id="SSF52833">
    <property type="entry name" value="Thioredoxin-like"/>
    <property type="match status" value="1"/>
</dbReference>